<feature type="active site" evidence="6">
    <location>
        <position position="102"/>
    </location>
</feature>
<evidence type="ECO:0000256" key="7">
    <source>
        <dbReference type="RuleBase" id="RU000416"/>
    </source>
</evidence>
<dbReference type="GO" id="GO:0003677">
    <property type="term" value="F:DNA binding"/>
    <property type="evidence" value="ECO:0007669"/>
    <property type="project" value="TreeGrafter"/>
</dbReference>
<dbReference type="EMBL" id="JACOOT010000035">
    <property type="protein sequence ID" value="MBC5652315.1"/>
    <property type="molecule type" value="Genomic_DNA"/>
</dbReference>
<dbReference type="Proteomes" id="UP000652847">
    <property type="component" value="Unassembled WGS sequence"/>
</dbReference>
<reference evidence="8 9" key="1">
    <citation type="submission" date="2020-08" db="EMBL/GenBank/DDBJ databases">
        <title>Genome public.</title>
        <authorList>
            <person name="Liu C."/>
            <person name="Sun Q."/>
        </authorList>
    </citation>
    <scope>NUCLEOTIDE SEQUENCE [LARGE SCALE GENOMIC DNA]</scope>
    <source>
        <strain evidence="8 9">BX17</strain>
    </source>
</reference>
<keyword evidence="2 6" id="KW-0489">Methyltransferase</keyword>
<sequence>MERRRTMKIFSFFAGCGFLDLGFEQNGFDIVFVNEYNPEFMRAYRYAREYMHVNIQEPQCGYYQGDVNDFLNDINMQNNMRQDMQEYRNHGEWVGFIGGPPCPDFSVAGRQRGRDGDNGRLSQSYVDLIIRMHPDFFLFENVKGLWQTKRHRAFYEELKTSLQNAGYKTTERLTNALEFGAPQDRDRILLFGVSQNILHPINYQGNDLNNFNWGQYQQYDLWNIKKEIPWPGTETFQEGKVTQPPEGIPVQLTVQHWFDQNNVTEHPNANDYFKPRAGLAKMQTIDEGDVGRKSYKRIHRWRYSPTAAYGNNEVHLHPYHARRMSAAETLAIQTLPADFILPPDMSLSNMFKTIGNGVPYVLASGIAQTIRDYLNANAIQNVNGNQIYQLIDLSNV</sequence>
<comment type="similarity">
    <text evidence="6 7">Belongs to the class I-like SAM-binding methyltransferase superfamily. C5-methyltransferase family.</text>
</comment>
<dbReference type="AlphaFoldDB" id="A0A8I0ACV8"/>
<protein>
    <recommendedName>
        <fullName evidence="1">DNA (cytosine-5-)-methyltransferase</fullName>
        <ecNumber evidence="1">2.1.1.37</ecNumber>
    </recommendedName>
</protein>
<dbReference type="InterPro" id="IPR029063">
    <property type="entry name" value="SAM-dependent_MTases_sf"/>
</dbReference>
<dbReference type="Gene3D" id="3.40.50.150">
    <property type="entry name" value="Vaccinia Virus protein VP39"/>
    <property type="match status" value="1"/>
</dbReference>
<dbReference type="NCBIfam" id="TIGR00675">
    <property type="entry name" value="dcm"/>
    <property type="match status" value="1"/>
</dbReference>
<evidence type="ECO:0000256" key="4">
    <source>
        <dbReference type="ARBA" id="ARBA00022691"/>
    </source>
</evidence>
<dbReference type="PROSITE" id="PS51679">
    <property type="entry name" value="SAM_MT_C5"/>
    <property type="match status" value="1"/>
</dbReference>
<dbReference type="SUPFAM" id="SSF53335">
    <property type="entry name" value="S-adenosyl-L-methionine-dependent methyltransferases"/>
    <property type="match status" value="1"/>
</dbReference>
<dbReference type="Pfam" id="PF00145">
    <property type="entry name" value="DNA_methylase"/>
    <property type="match status" value="1"/>
</dbReference>
<evidence type="ECO:0000256" key="6">
    <source>
        <dbReference type="PROSITE-ProRule" id="PRU01016"/>
    </source>
</evidence>
<evidence type="ECO:0000256" key="1">
    <source>
        <dbReference type="ARBA" id="ARBA00011975"/>
    </source>
</evidence>
<dbReference type="Gene3D" id="3.90.120.10">
    <property type="entry name" value="DNA Methylase, subunit A, domain 2"/>
    <property type="match status" value="1"/>
</dbReference>
<dbReference type="GO" id="GO:0032259">
    <property type="term" value="P:methylation"/>
    <property type="evidence" value="ECO:0007669"/>
    <property type="project" value="UniProtKB-KW"/>
</dbReference>
<name>A0A8I0ACV8_9FIRM</name>
<keyword evidence="5" id="KW-0680">Restriction system</keyword>
<dbReference type="GO" id="GO:0044027">
    <property type="term" value="P:negative regulation of gene expression via chromosomal CpG island methylation"/>
    <property type="evidence" value="ECO:0007669"/>
    <property type="project" value="TreeGrafter"/>
</dbReference>
<dbReference type="GO" id="GO:0003886">
    <property type="term" value="F:DNA (cytosine-5-)-methyltransferase activity"/>
    <property type="evidence" value="ECO:0007669"/>
    <property type="project" value="UniProtKB-EC"/>
</dbReference>
<dbReference type="InterPro" id="IPR001525">
    <property type="entry name" value="C5_MeTfrase"/>
</dbReference>
<organism evidence="8 9">
    <name type="scientific">Blautia segnis</name>
    <dbReference type="NCBI Taxonomy" id="2763030"/>
    <lineage>
        <taxon>Bacteria</taxon>
        <taxon>Bacillati</taxon>
        <taxon>Bacillota</taxon>
        <taxon>Clostridia</taxon>
        <taxon>Lachnospirales</taxon>
        <taxon>Lachnospiraceae</taxon>
        <taxon>Blautia</taxon>
    </lineage>
</organism>
<accession>A0A8I0ACV8</accession>
<dbReference type="InterPro" id="IPR050390">
    <property type="entry name" value="C5-Methyltransferase"/>
</dbReference>
<comment type="caution">
    <text evidence="8">The sequence shown here is derived from an EMBL/GenBank/DDBJ whole genome shotgun (WGS) entry which is preliminary data.</text>
</comment>
<evidence type="ECO:0000313" key="9">
    <source>
        <dbReference type="Proteomes" id="UP000652847"/>
    </source>
</evidence>
<proteinExistence type="inferred from homology"/>
<dbReference type="EC" id="2.1.1.37" evidence="1"/>
<gene>
    <name evidence="8" type="ORF">H8S54_14705</name>
</gene>
<evidence type="ECO:0000313" key="8">
    <source>
        <dbReference type="EMBL" id="MBC5652315.1"/>
    </source>
</evidence>
<evidence type="ECO:0000256" key="5">
    <source>
        <dbReference type="ARBA" id="ARBA00022747"/>
    </source>
</evidence>
<keyword evidence="4 6" id="KW-0949">S-adenosyl-L-methionine</keyword>
<keyword evidence="3 6" id="KW-0808">Transferase</keyword>
<evidence type="ECO:0000256" key="2">
    <source>
        <dbReference type="ARBA" id="ARBA00022603"/>
    </source>
</evidence>
<dbReference type="PANTHER" id="PTHR10629">
    <property type="entry name" value="CYTOSINE-SPECIFIC METHYLTRANSFERASE"/>
    <property type="match status" value="1"/>
</dbReference>
<dbReference type="PANTHER" id="PTHR10629:SF52">
    <property type="entry name" value="DNA (CYTOSINE-5)-METHYLTRANSFERASE 1"/>
    <property type="match status" value="1"/>
</dbReference>
<dbReference type="PRINTS" id="PR00105">
    <property type="entry name" value="C5METTRFRASE"/>
</dbReference>
<dbReference type="GO" id="GO:0009307">
    <property type="term" value="P:DNA restriction-modification system"/>
    <property type="evidence" value="ECO:0007669"/>
    <property type="project" value="UniProtKB-KW"/>
</dbReference>
<evidence type="ECO:0000256" key="3">
    <source>
        <dbReference type="ARBA" id="ARBA00022679"/>
    </source>
</evidence>
<keyword evidence="9" id="KW-1185">Reference proteome</keyword>